<accession>A0ABT9MP41</accession>
<gene>
    <name evidence="1" type="ORF">J2S43_001565</name>
</gene>
<organism evidence="1 2">
    <name type="scientific">Catenuloplanes nepalensis</name>
    <dbReference type="NCBI Taxonomy" id="587533"/>
    <lineage>
        <taxon>Bacteria</taxon>
        <taxon>Bacillati</taxon>
        <taxon>Actinomycetota</taxon>
        <taxon>Actinomycetes</taxon>
        <taxon>Micromonosporales</taxon>
        <taxon>Micromonosporaceae</taxon>
        <taxon>Catenuloplanes</taxon>
    </lineage>
</organism>
<evidence type="ECO:0000313" key="2">
    <source>
        <dbReference type="Proteomes" id="UP001240984"/>
    </source>
</evidence>
<name>A0ABT9MP41_9ACTN</name>
<keyword evidence="2" id="KW-1185">Reference proteome</keyword>
<reference evidence="1 2" key="1">
    <citation type="submission" date="2023-07" db="EMBL/GenBank/DDBJ databases">
        <title>Sequencing the genomes of 1000 actinobacteria strains.</title>
        <authorList>
            <person name="Klenk H.-P."/>
        </authorList>
    </citation>
    <scope>NUCLEOTIDE SEQUENCE [LARGE SCALE GENOMIC DNA]</scope>
    <source>
        <strain evidence="1 2">DSM 44710</strain>
    </source>
</reference>
<evidence type="ECO:0000313" key="1">
    <source>
        <dbReference type="EMBL" id="MDP9793053.1"/>
    </source>
</evidence>
<proteinExistence type="predicted"/>
<sequence length="32" mass="3688">MRARITALLCALRFTGGSGYLFNVDWWQLTAR</sequence>
<comment type="caution">
    <text evidence="1">The sequence shown here is derived from an EMBL/GenBank/DDBJ whole genome shotgun (WGS) entry which is preliminary data.</text>
</comment>
<dbReference type="EMBL" id="JAUSRA010000001">
    <property type="protein sequence ID" value="MDP9793053.1"/>
    <property type="molecule type" value="Genomic_DNA"/>
</dbReference>
<dbReference type="Proteomes" id="UP001240984">
    <property type="component" value="Unassembled WGS sequence"/>
</dbReference>
<protein>
    <submittedName>
        <fullName evidence="1">Uncharacterized protein</fullName>
    </submittedName>
</protein>